<dbReference type="Proteomes" id="UP000321746">
    <property type="component" value="Unassembled WGS sequence"/>
</dbReference>
<dbReference type="AlphaFoldDB" id="A0A511XPL0"/>
<keyword evidence="3" id="KW-1185">Reference proteome</keyword>
<sequence>MRDLQDLLQVRGVAGNGTVWHTLASKYLPCSHPLRIGDDAMSRANWRSAGAYEGLRSLDAPAFALQFVSRNRDFIRDRAALQRAALRAALSTSDAEAFARRWGLRFRECPHGPQSAYRPLDCCGIAGRDCGCPPADSTG</sequence>
<evidence type="ECO:0000259" key="1">
    <source>
        <dbReference type="Pfam" id="PF20109"/>
    </source>
</evidence>
<name>A0A511XPL0_9PROT</name>
<feature type="domain" description="Transcriptional regulator-like" evidence="1">
    <location>
        <begin position="45"/>
        <end position="107"/>
    </location>
</feature>
<evidence type="ECO:0000313" key="2">
    <source>
        <dbReference type="EMBL" id="GEN64891.1"/>
    </source>
</evidence>
<comment type="caution">
    <text evidence="2">The sequence shown here is derived from an EMBL/GenBank/DDBJ whole genome shotgun (WGS) entry which is preliminary data.</text>
</comment>
<dbReference type="EMBL" id="BJYG01000059">
    <property type="protein sequence ID" value="GEN64891.1"/>
    <property type="molecule type" value="Genomic_DNA"/>
</dbReference>
<proteinExistence type="predicted"/>
<protein>
    <recommendedName>
        <fullName evidence="1">Transcriptional regulator-like domain-containing protein</fullName>
    </recommendedName>
</protein>
<reference evidence="2 3" key="1">
    <citation type="submission" date="2019-07" db="EMBL/GenBank/DDBJ databases">
        <title>Whole genome shotgun sequence of Acetobacter oeni NBRC 105207.</title>
        <authorList>
            <person name="Hosoyama A."/>
            <person name="Uohara A."/>
            <person name="Ohji S."/>
            <person name="Ichikawa N."/>
        </authorList>
    </citation>
    <scope>NUCLEOTIDE SEQUENCE [LARGE SCALE GENOMIC DNA]</scope>
    <source>
        <strain evidence="2 3">NBRC 105207</strain>
    </source>
</reference>
<evidence type="ECO:0000313" key="3">
    <source>
        <dbReference type="Proteomes" id="UP000321746"/>
    </source>
</evidence>
<accession>A0A511XPL0</accession>
<dbReference type="Pfam" id="PF20109">
    <property type="entry name" value="Trans_reg_dom"/>
    <property type="match status" value="1"/>
</dbReference>
<dbReference type="InterPro" id="IPR045465">
    <property type="entry name" value="Trans_reg_dom"/>
</dbReference>
<organism evidence="2 3">
    <name type="scientific">Acetobacter oeni</name>
    <dbReference type="NCBI Taxonomy" id="304077"/>
    <lineage>
        <taxon>Bacteria</taxon>
        <taxon>Pseudomonadati</taxon>
        <taxon>Pseudomonadota</taxon>
        <taxon>Alphaproteobacteria</taxon>
        <taxon>Acetobacterales</taxon>
        <taxon>Acetobacteraceae</taxon>
        <taxon>Acetobacter</taxon>
    </lineage>
</organism>
<gene>
    <name evidence="2" type="ORF">AOE01nite_31150</name>
</gene>